<feature type="signal peptide" evidence="1">
    <location>
        <begin position="1"/>
        <end position="22"/>
    </location>
</feature>
<dbReference type="Proteomes" id="UP001291623">
    <property type="component" value="Unassembled WGS sequence"/>
</dbReference>
<accession>A0AAE1S4N4</accession>
<evidence type="ECO:0000313" key="2">
    <source>
        <dbReference type="EMBL" id="KAK4362466.1"/>
    </source>
</evidence>
<dbReference type="AlphaFoldDB" id="A0AAE1S4N4"/>
<evidence type="ECO:0000313" key="3">
    <source>
        <dbReference type="Proteomes" id="UP001291623"/>
    </source>
</evidence>
<comment type="caution">
    <text evidence="2">The sequence shown here is derived from an EMBL/GenBank/DDBJ whole genome shotgun (WGS) entry which is preliminary data.</text>
</comment>
<protein>
    <submittedName>
        <fullName evidence="2">Uncharacterized protein</fullName>
    </submittedName>
</protein>
<gene>
    <name evidence="2" type="ORF">RND71_017707</name>
</gene>
<sequence>MQHKPNNILTALSLFTAEVVLSSNPGGQDKWLAEPSISGEFTGEKEISGGSAKLGLFA</sequence>
<reference evidence="2" key="1">
    <citation type="submission" date="2023-12" db="EMBL/GenBank/DDBJ databases">
        <title>Genome assembly of Anisodus tanguticus.</title>
        <authorList>
            <person name="Wang Y.-J."/>
        </authorList>
    </citation>
    <scope>NUCLEOTIDE SEQUENCE</scope>
    <source>
        <strain evidence="2">KB-2021</strain>
        <tissue evidence="2">Leaf</tissue>
    </source>
</reference>
<dbReference type="EMBL" id="JAVYJV010000009">
    <property type="protein sequence ID" value="KAK4362466.1"/>
    <property type="molecule type" value="Genomic_DNA"/>
</dbReference>
<feature type="chain" id="PRO_5042163647" evidence="1">
    <location>
        <begin position="23"/>
        <end position="58"/>
    </location>
</feature>
<evidence type="ECO:0000256" key="1">
    <source>
        <dbReference type="SAM" id="SignalP"/>
    </source>
</evidence>
<organism evidence="2 3">
    <name type="scientific">Anisodus tanguticus</name>
    <dbReference type="NCBI Taxonomy" id="243964"/>
    <lineage>
        <taxon>Eukaryota</taxon>
        <taxon>Viridiplantae</taxon>
        <taxon>Streptophyta</taxon>
        <taxon>Embryophyta</taxon>
        <taxon>Tracheophyta</taxon>
        <taxon>Spermatophyta</taxon>
        <taxon>Magnoliopsida</taxon>
        <taxon>eudicotyledons</taxon>
        <taxon>Gunneridae</taxon>
        <taxon>Pentapetalae</taxon>
        <taxon>asterids</taxon>
        <taxon>lamiids</taxon>
        <taxon>Solanales</taxon>
        <taxon>Solanaceae</taxon>
        <taxon>Solanoideae</taxon>
        <taxon>Hyoscyameae</taxon>
        <taxon>Anisodus</taxon>
    </lineage>
</organism>
<keyword evidence="1" id="KW-0732">Signal</keyword>
<name>A0AAE1S4N4_9SOLA</name>
<proteinExistence type="predicted"/>
<keyword evidence="3" id="KW-1185">Reference proteome</keyword>